<comment type="caution">
    <text evidence="1">The sequence shown here is derived from an EMBL/GenBank/DDBJ whole genome shotgun (WGS) entry which is preliminary data.</text>
</comment>
<evidence type="ECO:0000313" key="1">
    <source>
        <dbReference type="EMBL" id="KKU32533.1"/>
    </source>
</evidence>
<dbReference type="AlphaFoldDB" id="A0A0G1RRE9"/>
<evidence type="ECO:0000313" key="2">
    <source>
        <dbReference type="Proteomes" id="UP000034794"/>
    </source>
</evidence>
<sequence>MSTFTLHDKLEAQMESAVNSLFSPIMPGKQNAEILAEALEVEKLREEVVDRLSQIEAQDQGHFWWQDHKLMDIFRTVYESGCILLPIDPVERLRWIALLCVDMSSIEGFSCGNLVLPVDFLPDDMMVLFEEVYSVGVMEEVEKIRKQLAEGGWKSIFPDW</sequence>
<gene>
    <name evidence="1" type="ORF">UX47_C0010G0049</name>
</gene>
<proteinExistence type="predicted"/>
<dbReference type="Proteomes" id="UP000034794">
    <property type="component" value="Unassembled WGS sequence"/>
</dbReference>
<dbReference type="EMBL" id="LCMI01000010">
    <property type="protein sequence ID" value="KKU32533.1"/>
    <property type="molecule type" value="Genomic_DNA"/>
</dbReference>
<name>A0A0G1RRE9_9BACT</name>
<reference evidence="1 2" key="1">
    <citation type="journal article" date="2015" name="Nature">
        <title>rRNA introns, odd ribosomes, and small enigmatic genomes across a large radiation of phyla.</title>
        <authorList>
            <person name="Brown C.T."/>
            <person name="Hug L.A."/>
            <person name="Thomas B.C."/>
            <person name="Sharon I."/>
            <person name="Castelle C.J."/>
            <person name="Singh A."/>
            <person name="Wilkins M.J."/>
            <person name="Williams K.H."/>
            <person name="Banfield J.F."/>
        </authorList>
    </citation>
    <scope>NUCLEOTIDE SEQUENCE [LARGE SCALE GENOMIC DNA]</scope>
</reference>
<organism evidence="1 2">
    <name type="scientific">Candidatus Collierbacteria bacterium GW2011_GWA2_46_26</name>
    <dbReference type="NCBI Taxonomy" id="1618381"/>
    <lineage>
        <taxon>Bacteria</taxon>
        <taxon>Candidatus Collieribacteriota</taxon>
    </lineage>
</organism>
<accession>A0A0G1RRE9</accession>
<protein>
    <submittedName>
        <fullName evidence="1">Uncharacterized protein</fullName>
    </submittedName>
</protein>